<feature type="transmembrane region" description="Helical" evidence="7">
    <location>
        <begin position="51"/>
        <end position="71"/>
    </location>
</feature>
<feature type="transmembrane region" description="Helical" evidence="7">
    <location>
        <begin position="78"/>
        <end position="98"/>
    </location>
</feature>
<comment type="similarity">
    <text evidence="2">Belongs to the DoxX family.</text>
</comment>
<dbReference type="InterPro" id="IPR051907">
    <property type="entry name" value="DoxX-like_oxidoreductase"/>
</dbReference>
<dbReference type="RefSeq" id="WP_142928686.1">
    <property type="nucleotide sequence ID" value="NZ_ML660100.1"/>
</dbReference>
<evidence type="ECO:0000256" key="2">
    <source>
        <dbReference type="ARBA" id="ARBA00006679"/>
    </source>
</evidence>
<name>A0A545T1Q2_9GAMM</name>
<evidence type="ECO:0000313" key="8">
    <source>
        <dbReference type="EMBL" id="TQV71144.1"/>
    </source>
</evidence>
<organism evidence="8 9">
    <name type="scientific">Exilibacterium tricleocarpae</name>
    <dbReference type="NCBI Taxonomy" id="2591008"/>
    <lineage>
        <taxon>Bacteria</taxon>
        <taxon>Pseudomonadati</taxon>
        <taxon>Pseudomonadota</taxon>
        <taxon>Gammaproteobacteria</taxon>
        <taxon>Cellvibrionales</taxon>
        <taxon>Cellvibrionaceae</taxon>
        <taxon>Exilibacterium</taxon>
    </lineage>
</organism>
<dbReference type="OrthoDB" id="5382961at2"/>
<comment type="caution">
    <text evidence="8">The sequence shown here is derived from an EMBL/GenBank/DDBJ whole genome shotgun (WGS) entry which is preliminary data.</text>
</comment>
<dbReference type="AlphaFoldDB" id="A0A545T1Q2"/>
<dbReference type="PANTHER" id="PTHR33452">
    <property type="entry name" value="OXIDOREDUCTASE CATD-RELATED"/>
    <property type="match status" value="1"/>
</dbReference>
<feature type="transmembrane region" description="Helical" evidence="7">
    <location>
        <begin position="12"/>
        <end position="31"/>
    </location>
</feature>
<gene>
    <name evidence="8" type="ORF">FKG94_19855</name>
</gene>
<keyword evidence="9" id="KW-1185">Reference proteome</keyword>
<evidence type="ECO:0000256" key="6">
    <source>
        <dbReference type="ARBA" id="ARBA00023136"/>
    </source>
</evidence>
<accession>A0A545T1Q2</accession>
<dbReference type="EMBL" id="VHSG01000022">
    <property type="protein sequence ID" value="TQV71144.1"/>
    <property type="molecule type" value="Genomic_DNA"/>
</dbReference>
<proteinExistence type="inferred from homology"/>
<dbReference type="Proteomes" id="UP000319732">
    <property type="component" value="Unassembled WGS sequence"/>
</dbReference>
<dbReference type="GO" id="GO:0005886">
    <property type="term" value="C:plasma membrane"/>
    <property type="evidence" value="ECO:0007669"/>
    <property type="project" value="UniProtKB-SubCell"/>
</dbReference>
<protein>
    <submittedName>
        <fullName evidence="8">DoxX family protein</fullName>
    </submittedName>
</protein>
<dbReference type="InterPro" id="IPR032808">
    <property type="entry name" value="DoxX"/>
</dbReference>
<reference evidence="8 9" key="1">
    <citation type="submission" date="2019-06" db="EMBL/GenBank/DDBJ databases">
        <title>Whole genome sequence for Cellvibrionaceae sp. R142.</title>
        <authorList>
            <person name="Wang G."/>
        </authorList>
    </citation>
    <scope>NUCLEOTIDE SEQUENCE [LARGE SCALE GENOMIC DNA]</scope>
    <source>
        <strain evidence="8 9">R142</strain>
    </source>
</reference>
<keyword evidence="6 7" id="KW-0472">Membrane</keyword>
<evidence type="ECO:0000313" key="9">
    <source>
        <dbReference type="Proteomes" id="UP000319732"/>
    </source>
</evidence>
<evidence type="ECO:0000256" key="4">
    <source>
        <dbReference type="ARBA" id="ARBA00022692"/>
    </source>
</evidence>
<evidence type="ECO:0000256" key="3">
    <source>
        <dbReference type="ARBA" id="ARBA00022475"/>
    </source>
</evidence>
<evidence type="ECO:0000256" key="5">
    <source>
        <dbReference type="ARBA" id="ARBA00022989"/>
    </source>
</evidence>
<keyword evidence="4 7" id="KW-0812">Transmembrane</keyword>
<keyword evidence="5 7" id="KW-1133">Transmembrane helix</keyword>
<sequence>MNEQRLQQSGITLLRVSLGIVLIAHSVYLKMMVFTLPGTAQFFTSLGLPGFLAYVVFALEALGGIALILGVQVRWVSLALVPVLLGATWAHLPAGWLFSNPNGGWEYPAFLTVAAVAQALLGDGAGALQKSASVRGLQPA</sequence>
<dbReference type="PANTHER" id="PTHR33452:SF1">
    <property type="entry name" value="INNER MEMBRANE PROTEIN YPHA-RELATED"/>
    <property type="match status" value="1"/>
</dbReference>
<evidence type="ECO:0000256" key="7">
    <source>
        <dbReference type="SAM" id="Phobius"/>
    </source>
</evidence>
<comment type="subcellular location">
    <subcellularLocation>
        <location evidence="1">Cell membrane</location>
        <topology evidence="1">Multi-pass membrane protein</topology>
    </subcellularLocation>
</comment>
<dbReference type="Pfam" id="PF07681">
    <property type="entry name" value="DoxX"/>
    <property type="match status" value="1"/>
</dbReference>
<keyword evidence="3" id="KW-1003">Cell membrane</keyword>
<evidence type="ECO:0000256" key="1">
    <source>
        <dbReference type="ARBA" id="ARBA00004651"/>
    </source>
</evidence>